<organism evidence="1 2">
    <name type="scientific">Nitratireductor mangrovi</name>
    <dbReference type="NCBI Taxonomy" id="2599600"/>
    <lineage>
        <taxon>Bacteria</taxon>
        <taxon>Pseudomonadati</taxon>
        <taxon>Pseudomonadota</taxon>
        <taxon>Alphaproteobacteria</taxon>
        <taxon>Hyphomicrobiales</taxon>
        <taxon>Phyllobacteriaceae</taxon>
        <taxon>Nitratireductor</taxon>
    </lineage>
</organism>
<protein>
    <recommendedName>
        <fullName evidence="3">Glycosyltransferase family 2 protein</fullName>
    </recommendedName>
</protein>
<dbReference type="RefSeq" id="WP_146301484.1">
    <property type="nucleotide sequence ID" value="NZ_CP042301.2"/>
</dbReference>
<name>A0A5B8L570_9HYPH</name>
<dbReference type="Proteomes" id="UP000321389">
    <property type="component" value="Chromosome"/>
</dbReference>
<sequence>MTKPVLLIAMPTQGQIATPTAKFLIGLTQGLARRGVPFGFETYEFSDIVFSRNQLMSIFLTRTQFTHMLCVDGDIYADPEAVWRLIAFGVDFAAIAYPQKHARWNRLRQLIEADAHLPKAERTPTETLLSRAWIYNHQKAEFGGAPWVPKRRGGFITVPATGTGLMLLSRAVPETMVAKGIASRKPRLEHAPIHKGLAYHDFFSHLTSPDGGLMYGEDQSFCMRWTHFCGGDIWLDTETTAVHYGTKAFSGRYADLLAEDFPAIDDAD</sequence>
<dbReference type="OrthoDB" id="561165at2"/>
<reference evidence="1" key="1">
    <citation type="submission" date="2020-04" db="EMBL/GenBank/DDBJ databases">
        <title>Nitratireductor sp. nov. isolated from mangrove soil.</title>
        <authorList>
            <person name="Ye Y."/>
        </authorList>
    </citation>
    <scope>NUCLEOTIDE SEQUENCE</scope>
    <source>
        <strain evidence="1">SY7</strain>
    </source>
</reference>
<dbReference type="EMBL" id="CP042301">
    <property type="protein sequence ID" value="QDZ02850.1"/>
    <property type="molecule type" value="Genomic_DNA"/>
</dbReference>
<evidence type="ECO:0000313" key="1">
    <source>
        <dbReference type="EMBL" id="QDZ02850.1"/>
    </source>
</evidence>
<dbReference type="AlphaFoldDB" id="A0A5B8L570"/>
<gene>
    <name evidence="1" type="ORF">FQ775_22130</name>
</gene>
<keyword evidence="2" id="KW-1185">Reference proteome</keyword>
<dbReference type="KEGG" id="niy:FQ775_22130"/>
<evidence type="ECO:0000313" key="2">
    <source>
        <dbReference type="Proteomes" id="UP000321389"/>
    </source>
</evidence>
<accession>A0A5B8L570</accession>
<evidence type="ECO:0008006" key="3">
    <source>
        <dbReference type="Google" id="ProtNLM"/>
    </source>
</evidence>
<proteinExistence type="predicted"/>